<feature type="region of interest" description="Disordered" evidence="15">
    <location>
        <begin position="1"/>
        <end position="21"/>
    </location>
</feature>
<organism evidence="17 18">
    <name type="scientific">Desulfacinum hydrothermale DSM 13146</name>
    <dbReference type="NCBI Taxonomy" id="1121390"/>
    <lineage>
        <taxon>Bacteria</taxon>
        <taxon>Pseudomonadati</taxon>
        <taxon>Thermodesulfobacteriota</taxon>
        <taxon>Syntrophobacteria</taxon>
        <taxon>Syntrophobacterales</taxon>
        <taxon>Syntrophobacteraceae</taxon>
        <taxon>Desulfacinum</taxon>
    </lineage>
</organism>
<evidence type="ECO:0000256" key="11">
    <source>
        <dbReference type="ARBA" id="ARBA00023211"/>
    </source>
</evidence>
<feature type="binding site" evidence="14">
    <location>
        <position position="463"/>
    </location>
    <ligand>
        <name>Mn(2+)</name>
        <dbReference type="ChEBI" id="CHEBI:29035"/>
    </ligand>
</feature>
<evidence type="ECO:0000259" key="16">
    <source>
        <dbReference type="Pfam" id="PF01930"/>
    </source>
</evidence>
<comment type="subunit">
    <text evidence="13 14">Homodimer, forms a heterotetramer with a Cas2 homodimer.</text>
</comment>
<keyword evidence="5 17" id="KW-0269">Exonuclease</keyword>
<comment type="catalytic activity">
    <reaction evidence="12">
        <text>exonucleolytic cleavage in the 5'- to 3'-direction to yield nucleoside 3'-phosphates.</text>
        <dbReference type="EC" id="3.1.12.1"/>
    </reaction>
</comment>
<evidence type="ECO:0000256" key="14">
    <source>
        <dbReference type="HAMAP-Rule" id="MF_01470"/>
    </source>
</evidence>
<evidence type="ECO:0000313" key="18">
    <source>
        <dbReference type="Proteomes" id="UP000192783"/>
    </source>
</evidence>
<evidence type="ECO:0000256" key="10">
    <source>
        <dbReference type="ARBA" id="ARBA00023125"/>
    </source>
</evidence>
<evidence type="ECO:0000256" key="9">
    <source>
        <dbReference type="ARBA" id="ARBA00023118"/>
    </source>
</evidence>
<evidence type="ECO:0000256" key="3">
    <source>
        <dbReference type="ARBA" id="ARBA00022759"/>
    </source>
</evidence>
<dbReference type="InterPro" id="IPR042206">
    <property type="entry name" value="CRISPR-assoc_Cas1_C"/>
</dbReference>
<feature type="domain" description="DUF83" evidence="16">
    <location>
        <begin position="27"/>
        <end position="209"/>
    </location>
</feature>
<dbReference type="RefSeq" id="WP_084059011.1">
    <property type="nucleotide sequence ID" value="NZ_FWXF01000025.1"/>
</dbReference>
<protein>
    <recommendedName>
        <fullName evidence="14">CRISPR-associated endonuclease Cas1</fullName>
        <ecNumber evidence="14">3.1.-.-</ecNumber>
    </recommendedName>
</protein>
<keyword evidence="10 14" id="KW-0238">DNA-binding</keyword>
<keyword evidence="18" id="KW-1185">Reference proteome</keyword>
<evidence type="ECO:0000313" key="17">
    <source>
        <dbReference type="EMBL" id="SMC27933.1"/>
    </source>
</evidence>
<evidence type="ECO:0000256" key="5">
    <source>
        <dbReference type="ARBA" id="ARBA00022839"/>
    </source>
</evidence>
<keyword evidence="8" id="KW-0411">Iron-sulfur</keyword>
<evidence type="ECO:0000256" key="8">
    <source>
        <dbReference type="ARBA" id="ARBA00023014"/>
    </source>
</evidence>
<name>A0A1W1XVH9_9BACT</name>
<keyword evidence="11 14" id="KW-0464">Manganese</keyword>
<dbReference type="GO" id="GO:0043571">
    <property type="term" value="P:maintenance of CRISPR repeat elements"/>
    <property type="evidence" value="ECO:0007669"/>
    <property type="project" value="UniProtKB-UniRule"/>
</dbReference>
<keyword evidence="6 14" id="KW-0460">Magnesium</keyword>
<proteinExistence type="inferred from homology"/>
<dbReference type="GO" id="GO:0051607">
    <property type="term" value="P:defense response to virus"/>
    <property type="evidence" value="ECO:0007669"/>
    <property type="project" value="UniProtKB-UniRule"/>
</dbReference>
<dbReference type="Pfam" id="PF01930">
    <property type="entry name" value="Cas_Cas4"/>
    <property type="match status" value="1"/>
</dbReference>
<dbReference type="GO" id="GO:0004527">
    <property type="term" value="F:exonuclease activity"/>
    <property type="evidence" value="ECO:0007669"/>
    <property type="project" value="UniProtKB-KW"/>
</dbReference>
<evidence type="ECO:0000256" key="4">
    <source>
        <dbReference type="ARBA" id="ARBA00022801"/>
    </source>
</evidence>
<dbReference type="GO" id="GO:0004519">
    <property type="term" value="F:endonuclease activity"/>
    <property type="evidence" value="ECO:0007669"/>
    <property type="project" value="UniProtKB-UniRule"/>
</dbReference>
<evidence type="ECO:0000256" key="13">
    <source>
        <dbReference type="ARBA" id="ARBA00038592"/>
    </source>
</evidence>
<feature type="binding site" evidence="14">
    <location>
        <position position="392"/>
    </location>
    <ligand>
        <name>Mn(2+)</name>
        <dbReference type="ChEBI" id="CHEBI:29035"/>
    </ligand>
</feature>
<evidence type="ECO:0000256" key="12">
    <source>
        <dbReference type="ARBA" id="ARBA00033996"/>
    </source>
</evidence>
<dbReference type="EMBL" id="FWXF01000025">
    <property type="protein sequence ID" value="SMC27933.1"/>
    <property type="molecule type" value="Genomic_DNA"/>
</dbReference>
<dbReference type="Gene3D" id="1.20.120.920">
    <property type="entry name" value="CRISPR-associated endonuclease Cas1, C-terminal domain"/>
    <property type="match status" value="1"/>
</dbReference>
<evidence type="ECO:0000256" key="15">
    <source>
        <dbReference type="SAM" id="MobiDB-lite"/>
    </source>
</evidence>
<comment type="cofactor">
    <cofactor evidence="14">
        <name>Mg(2+)</name>
        <dbReference type="ChEBI" id="CHEBI:18420"/>
    </cofactor>
    <cofactor evidence="14">
        <name>Mn(2+)</name>
        <dbReference type="ChEBI" id="CHEBI:29035"/>
    </cofactor>
</comment>
<feature type="compositionally biased region" description="Basic and acidic residues" evidence="15">
    <location>
        <begin position="1"/>
        <end position="19"/>
    </location>
</feature>
<dbReference type="InterPro" id="IPR011604">
    <property type="entry name" value="PDDEXK-like_dom_sf"/>
</dbReference>
<dbReference type="Proteomes" id="UP000192783">
    <property type="component" value="Unassembled WGS sequence"/>
</dbReference>
<keyword evidence="7" id="KW-0408">Iron</keyword>
<dbReference type="HAMAP" id="MF_01470">
    <property type="entry name" value="Cas1"/>
    <property type="match status" value="1"/>
</dbReference>
<gene>
    <name evidence="14" type="primary">cas1</name>
    <name evidence="17" type="ORF">SAMN02746041_03124</name>
</gene>
<dbReference type="CDD" id="cd09634">
    <property type="entry name" value="Cas1_I-II-III"/>
    <property type="match status" value="1"/>
</dbReference>
<sequence length="571" mass="64355">MEITSQRDRASRSPRRSDEPPLLPARMVNEYVYCPRLAYLEWVQGEFAHNEYTVDGKIKHRRVDQKGGRLPEAGEESAAIHARSVDLASERLGVIAKTDLVEGWGDQVRPVDYKRGKRPHVSKGAYLPERVQLCVQGLLLREHGYRSDEGILYYVASKERVPVPFDDELISETLRAIRELRAVAESGKIPPPLEDSPKCAKCSLVGICLPDELRFINGADLEPRPLFPALDSALPLYVQSPGSYVRKDGQCLVVQENREKVAQVRLEEISQVVLFGPAAMSTPALHECFRRQIPVTYLSYGGWFLGHTVGTGNRNVETRTHQYRASFDPDRCLDLARSWVVAKIANCRTLLRRNWRGEGNEAKAPARLMALMKADMRAAARAETLESLLGVEGAAATRYFQHFSRMLKATEGAGHAFDFRSRNRRPPRDPINAMLSFAYALLVKEWTVALSTVGLDSYRGFYHQPRFGRPALALDMMEPFRPLLADSAVLTAVNNGEVQPEDFVHAAGSCALTASGRKKFIAALERRLAQEVTHPIFHYRLSYRRLLEVQARLLVRYLAGEISRYPNFVTR</sequence>
<evidence type="ECO:0000256" key="7">
    <source>
        <dbReference type="ARBA" id="ARBA00023004"/>
    </source>
</evidence>
<dbReference type="GO" id="GO:0051536">
    <property type="term" value="F:iron-sulfur cluster binding"/>
    <property type="evidence" value="ECO:0007669"/>
    <property type="project" value="UniProtKB-KW"/>
</dbReference>
<dbReference type="InterPro" id="IPR013343">
    <property type="entry name" value="CRISPR-assoc_prot_Cas4"/>
</dbReference>
<dbReference type="InterPro" id="IPR050646">
    <property type="entry name" value="Cas1"/>
</dbReference>
<evidence type="ECO:0000256" key="1">
    <source>
        <dbReference type="ARBA" id="ARBA00022722"/>
    </source>
</evidence>
<dbReference type="GO" id="GO:0046872">
    <property type="term" value="F:metal ion binding"/>
    <property type="evidence" value="ECO:0007669"/>
    <property type="project" value="UniProtKB-UniRule"/>
</dbReference>
<dbReference type="EC" id="3.1.-.-" evidence="14"/>
<dbReference type="STRING" id="1121390.SAMN02746041_03124"/>
<dbReference type="InterPro" id="IPR002729">
    <property type="entry name" value="CRISPR-assoc_Cas1"/>
</dbReference>
<dbReference type="OrthoDB" id="9803119at2"/>
<dbReference type="GO" id="GO:0003677">
    <property type="term" value="F:DNA binding"/>
    <property type="evidence" value="ECO:0007669"/>
    <property type="project" value="UniProtKB-KW"/>
</dbReference>
<keyword evidence="2 14" id="KW-0479">Metal-binding</keyword>
<evidence type="ECO:0000256" key="6">
    <source>
        <dbReference type="ARBA" id="ARBA00022842"/>
    </source>
</evidence>
<dbReference type="AlphaFoldDB" id="A0A1W1XVH9"/>
<dbReference type="NCBIfam" id="TIGR00372">
    <property type="entry name" value="cas4"/>
    <property type="match status" value="1"/>
</dbReference>
<feature type="binding site" evidence="14">
    <location>
        <position position="478"/>
    </location>
    <ligand>
        <name>Mn(2+)</name>
        <dbReference type="ChEBI" id="CHEBI:29035"/>
    </ligand>
</feature>
<dbReference type="Gene3D" id="3.100.10.20">
    <property type="entry name" value="CRISPR-associated endonuclease Cas1, N-terminal domain"/>
    <property type="match status" value="1"/>
</dbReference>
<keyword evidence="9 14" id="KW-0051">Antiviral defense</keyword>
<evidence type="ECO:0000256" key="2">
    <source>
        <dbReference type="ARBA" id="ARBA00022723"/>
    </source>
</evidence>
<reference evidence="17 18" key="1">
    <citation type="submission" date="2017-04" db="EMBL/GenBank/DDBJ databases">
        <authorList>
            <person name="Afonso C.L."/>
            <person name="Miller P.J."/>
            <person name="Scott M.A."/>
            <person name="Spackman E."/>
            <person name="Goraichik I."/>
            <person name="Dimitrov K.M."/>
            <person name="Suarez D.L."/>
            <person name="Swayne D.E."/>
        </authorList>
    </citation>
    <scope>NUCLEOTIDE SEQUENCE [LARGE SCALE GENOMIC DNA]</scope>
    <source>
        <strain evidence="17 18">DSM 13146</strain>
    </source>
</reference>
<dbReference type="Gene3D" id="3.90.320.10">
    <property type="match status" value="1"/>
</dbReference>
<keyword evidence="3 14" id="KW-0255">Endonuclease</keyword>
<dbReference type="PANTHER" id="PTHR34353:SF2">
    <property type="entry name" value="CRISPR-ASSOCIATED ENDONUCLEASE CAS1 1"/>
    <property type="match status" value="1"/>
</dbReference>
<dbReference type="InterPro" id="IPR022765">
    <property type="entry name" value="Dna2/Cas4_DUF83"/>
</dbReference>
<dbReference type="NCBIfam" id="TIGR00287">
    <property type="entry name" value="cas1"/>
    <property type="match status" value="1"/>
</dbReference>
<keyword evidence="1 14" id="KW-0540">Nuclease</keyword>
<dbReference type="Pfam" id="PF01867">
    <property type="entry name" value="Cas_Cas1"/>
    <property type="match status" value="1"/>
</dbReference>
<comment type="similarity">
    <text evidence="14">Belongs to the CRISPR-associated endonuclease Cas1 family.</text>
</comment>
<keyword evidence="4 14" id="KW-0378">Hydrolase</keyword>
<comment type="function">
    <text evidence="14">CRISPR (clustered regularly interspaced short palindromic repeat), is an adaptive immune system that provides protection against mobile genetic elements (viruses, transposable elements and conjugative plasmids). CRISPR clusters contain spacers, sequences complementary to antecedent mobile elements, and target invading nucleic acids. CRISPR clusters are transcribed and processed into CRISPR RNA (crRNA). Acts as a dsDNA endonuclease. Involved in the integration of spacer DNA into the CRISPR cassette.</text>
</comment>
<dbReference type="PANTHER" id="PTHR34353">
    <property type="entry name" value="CRISPR-ASSOCIATED ENDONUCLEASE CAS1 1"/>
    <property type="match status" value="1"/>
</dbReference>
<accession>A0A1W1XVH9</accession>
<dbReference type="InterPro" id="IPR042211">
    <property type="entry name" value="CRISPR-assoc_Cas1_N"/>
</dbReference>